<organism evidence="4 5">
    <name type="scientific">Advenella kashmirensis W13003</name>
    <dbReference type="NCBI Taxonomy" id="1424334"/>
    <lineage>
        <taxon>Bacteria</taxon>
        <taxon>Pseudomonadati</taxon>
        <taxon>Pseudomonadota</taxon>
        <taxon>Betaproteobacteria</taxon>
        <taxon>Burkholderiales</taxon>
        <taxon>Alcaligenaceae</taxon>
    </lineage>
</organism>
<dbReference type="eggNOG" id="COG0456">
    <property type="taxonomic scope" value="Bacteria"/>
</dbReference>
<evidence type="ECO:0000313" key="4">
    <source>
        <dbReference type="EMBL" id="ETF02618.1"/>
    </source>
</evidence>
<dbReference type="EMBL" id="AYXT01000009">
    <property type="protein sequence ID" value="ETF02618.1"/>
    <property type="molecule type" value="Genomic_DNA"/>
</dbReference>
<accession>V8QTF1</accession>
<protein>
    <submittedName>
        <fullName evidence="4">Gentamicin 3'-N-acetyltransferase</fullName>
    </submittedName>
</protein>
<dbReference type="Proteomes" id="UP000018733">
    <property type="component" value="Unassembled WGS sequence"/>
</dbReference>
<dbReference type="GO" id="GO:0016747">
    <property type="term" value="F:acyltransferase activity, transferring groups other than amino-acyl groups"/>
    <property type="evidence" value="ECO:0007669"/>
    <property type="project" value="InterPro"/>
</dbReference>
<dbReference type="AlphaFoldDB" id="V8QTF1"/>
<dbReference type="PANTHER" id="PTHR42919:SF8">
    <property type="entry name" value="N-ALPHA-ACETYLTRANSFERASE 50"/>
    <property type="match status" value="1"/>
</dbReference>
<dbReference type="Gene3D" id="3.40.630.30">
    <property type="match status" value="1"/>
</dbReference>
<keyword evidence="2" id="KW-0012">Acyltransferase</keyword>
<evidence type="ECO:0000256" key="1">
    <source>
        <dbReference type="ARBA" id="ARBA00022679"/>
    </source>
</evidence>
<dbReference type="NCBIfam" id="NF033083">
    <property type="entry name" value="AAC_3_I"/>
    <property type="match status" value="1"/>
</dbReference>
<dbReference type="STRING" id="1424334.W822_07100"/>
<evidence type="ECO:0000256" key="2">
    <source>
        <dbReference type="ARBA" id="ARBA00023315"/>
    </source>
</evidence>
<dbReference type="Pfam" id="PF00583">
    <property type="entry name" value="Acetyltransf_1"/>
    <property type="match status" value="1"/>
</dbReference>
<dbReference type="InterPro" id="IPR016181">
    <property type="entry name" value="Acyl_CoA_acyltransferase"/>
</dbReference>
<dbReference type="HOGENOM" id="CLU_118619_0_0_4"/>
<reference evidence="4 5" key="1">
    <citation type="journal article" date="2014" name="Genome Announc.">
        <title>Draft Genome Sequence of Advenella kashmirensis Strain W13003, a Polycyclic Aromatic Hydrocarbon-Degrading Bacterium.</title>
        <authorList>
            <person name="Wang X."/>
            <person name="Jin D."/>
            <person name="Zhou L."/>
            <person name="Wu L."/>
            <person name="An W."/>
            <person name="Zhao L."/>
        </authorList>
    </citation>
    <scope>NUCLEOTIDE SEQUENCE [LARGE SCALE GENOMIC DNA]</scope>
    <source>
        <strain evidence="4 5">W13003</strain>
    </source>
</reference>
<dbReference type="InterPro" id="IPR051556">
    <property type="entry name" value="N-term/lysine_N-AcTrnsfr"/>
</dbReference>
<dbReference type="CDD" id="cd04301">
    <property type="entry name" value="NAT_SF"/>
    <property type="match status" value="1"/>
</dbReference>
<sequence>MECLKTQDVSMLRELNQLFGRAFDDADSYGGNPPSDDYLNDFLAKEQNIVLVALHQKTVIGGLVAYALDKFEMARREYYIYDLAVGEQYRRQGVATALIGRLCELAGSNGGWVVYVQADESDPPAIALYRKLGKGEKVLHFDIPVSFRHLHNRQ</sequence>
<evidence type="ECO:0000313" key="5">
    <source>
        <dbReference type="Proteomes" id="UP000018733"/>
    </source>
</evidence>
<feature type="domain" description="N-acetyltransferase" evidence="3">
    <location>
        <begin position="1"/>
        <end position="154"/>
    </location>
</feature>
<comment type="caution">
    <text evidence="4">The sequence shown here is derived from an EMBL/GenBank/DDBJ whole genome shotgun (WGS) entry which is preliminary data.</text>
</comment>
<keyword evidence="5" id="KW-1185">Reference proteome</keyword>
<keyword evidence="1 4" id="KW-0808">Transferase</keyword>
<name>V8QTF1_9BURK</name>
<proteinExistence type="predicted"/>
<evidence type="ECO:0000259" key="3">
    <source>
        <dbReference type="PROSITE" id="PS51186"/>
    </source>
</evidence>
<dbReference type="PANTHER" id="PTHR42919">
    <property type="entry name" value="N-ALPHA-ACETYLTRANSFERASE"/>
    <property type="match status" value="1"/>
</dbReference>
<dbReference type="PROSITE" id="PS51186">
    <property type="entry name" value="GNAT"/>
    <property type="match status" value="1"/>
</dbReference>
<dbReference type="PATRIC" id="fig|1424334.3.peg.1418"/>
<gene>
    <name evidence="4" type="ORF">W822_07100</name>
</gene>
<dbReference type="InterPro" id="IPR000182">
    <property type="entry name" value="GNAT_dom"/>
</dbReference>
<dbReference type="SUPFAM" id="SSF55729">
    <property type="entry name" value="Acyl-CoA N-acyltransferases (Nat)"/>
    <property type="match status" value="1"/>
</dbReference>